<dbReference type="EMBL" id="JAGEMI010000001">
    <property type="protein sequence ID" value="MBO1868848.1"/>
    <property type="molecule type" value="Genomic_DNA"/>
</dbReference>
<dbReference type="PANTHER" id="PTHR11003">
    <property type="entry name" value="POTASSIUM CHANNEL, SUBFAMILY K"/>
    <property type="match status" value="1"/>
</dbReference>
<evidence type="ECO:0000259" key="9">
    <source>
        <dbReference type="Pfam" id="PF07885"/>
    </source>
</evidence>
<dbReference type="GO" id="GO:0015271">
    <property type="term" value="F:outward rectifier potassium channel activity"/>
    <property type="evidence" value="ECO:0007669"/>
    <property type="project" value="TreeGrafter"/>
</dbReference>
<evidence type="ECO:0000256" key="5">
    <source>
        <dbReference type="ARBA" id="ARBA00023065"/>
    </source>
</evidence>
<dbReference type="AlphaFoldDB" id="A0A939MGJ6"/>
<dbReference type="RefSeq" id="WP_208089186.1">
    <property type="nucleotide sequence ID" value="NZ_CP086136.1"/>
</dbReference>
<feature type="transmembrane region" description="Helical" evidence="8">
    <location>
        <begin position="159"/>
        <end position="178"/>
    </location>
</feature>
<keyword evidence="3 8" id="KW-0812">Transmembrane</keyword>
<dbReference type="GO" id="GO:0022841">
    <property type="term" value="F:potassium ion leak channel activity"/>
    <property type="evidence" value="ECO:0007669"/>
    <property type="project" value="TreeGrafter"/>
</dbReference>
<feature type="transmembrane region" description="Helical" evidence="8">
    <location>
        <begin position="72"/>
        <end position="97"/>
    </location>
</feature>
<dbReference type="Pfam" id="PF07885">
    <property type="entry name" value="Ion_trans_2"/>
    <property type="match status" value="2"/>
</dbReference>
<reference evidence="10" key="1">
    <citation type="submission" date="2021-03" db="EMBL/GenBank/DDBJ databases">
        <title>Whole Genome Sequence of Bradyrhizobium sp. Strain 144S4.</title>
        <authorList>
            <person name="Bromfield E.S.P."/>
            <person name="Cloutier S."/>
        </authorList>
    </citation>
    <scope>NUCLEOTIDE SEQUENCE [LARGE SCALE GENOMIC DNA]</scope>
    <source>
        <strain evidence="10">144S4</strain>
    </source>
</reference>
<evidence type="ECO:0000256" key="8">
    <source>
        <dbReference type="SAM" id="Phobius"/>
    </source>
</evidence>
<dbReference type="EMBL" id="CP086136">
    <property type="protein sequence ID" value="UEM12353.1"/>
    <property type="molecule type" value="Genomic_DNA"/>
</dbReference>
<evidence type="ECO:0000313" key="11">
    <source>
        <dbReference type="EMBL" id="UEM12353.1"/>
    </source>
</evidence>
<proteinExistence type="predicted"/>
<evidence type="ECO:0000256" key="7">
    <source>
        <dbReference type="ARBA" id="ARBA00023303"/>
    </source>
</evidence>
<dbReference type="PANTHER" id="PTHR11003:SF291">
    <property type="entry name" value="IP11374P"/>
    <property type="match status" value="1"/>
</dbReference>
<dbReference type="SUPFAM" id="SSF81324">
    <property type="entry name" value="Voltage-gated potassium channels"/>
    <property type="match status" value="2"/>
</dbReference>
<evidence type="ECO:0000256" key="2">
    <source>
        <dbReference type="ARBA" id="ARBA00022448"/>
    </source>
</evidence>
<keyword evidence="6 8" id="KW-0472">Membrane</keyword>
<feature type="transmembrane region" description="Helical" evidence="8">
    <location>
        <begin position="12"/>
        <end position="30"/>
    </location>
</feature>
<feature type="transmembrane region" description="Helical" evidence="8">
    <location>
        <begin position="273"/>
        <end position="292"/>
    </location>
</feature>
<gene>
    <name evidence="11" type="ORF">J4G43_049470</name>
    <name evidence="10" type="ORF">J4G43_51130</name>
</gene>
<reference evidence="11 12" key="2">
    <citation type="journal article" date="2022" name="Int. J. Syst. Evol. Microbiol.">
        <title>Strains of Bradyrhizobium barranii sp. nov. associated with legumes native to Canada are symbionts of soybeans and belong to different subspecies (subsp. barranii subsp. nov. and subsp. apii subsp. nov.) and symbiovars (sv. glycinearum and sv. septentrionale).</title>
        <authorList>
            <person name="Bromfield E.S.P."/>
            <person name="Cloutier S."/>
            <person name="Wasai-Hara S."/>
            <person name="Minamisawa K."/>
        </authorList>
    </citation>
    <scope>NUCLEOTIDE SEQUENCE [LARGE SCALE GENOMIC DNA]</scope>
    <source>
        <strain evidence="11 12">144S4</strain>
    </source>
</reference>
<organism evidence="10">
    <name type="scientific">Bradyrhizobium barranii subsp. barranii</name>
    <dbReference type="NCBI Taxonomy" id="2823807"/>
    <lineage>
        <taxon>Bacteria</taxon>
        <taxon>Pseudomonadati</taxon>
        <taxon>Pseudomonadota</taxon>
        <taxon>Alphaproteobacteria</taxon>
        <taxon>Hyphomicrobiales</taxon>
        <taxon>Nitrobacteraceae</taxon>
        <taxon>Bradyrhizobium</taxon>
        <taxon>Bradyrhizobium barranii</taxon>
    </lineage>
</organism>
<name>A0A939MGJ6_9BRAD</name>
<keyword evidence="4 8" id="KW-1133">Transmembrane helix</keyword>
<feature type="transmembrane region" description="Helical" evidence="8">
    <location>
        <begin position="190"/>
        <end position="210"/>
    </location>
</feature>
<evidence type="ECO:0000256" key="4">
    <source>
        <dbReference type="ARBA" id="ARBA00022989"/>
    </source>
</evidence>
<evidence type="ECO:0000313" key="10">
    <source>
        <dbReference type="EMBL" id="MBO1868848.1"/>
    </source>
</evidence>
<evidence type="ECO:0000256" key="1">
    <source>
        <dbReference type="ARBA" id="ARBA00004141"/>
    </source>
</evidence>
<accession>A0A939MGJ6</accession>
<sequence length="373" mass="40069">MDYATRTLLKSAGMNVGWLLSSGFFYWLVASSPASAIVSLVAAIGSGLLLFLAIRIYLLWFESIKQHPPSNFAVPALALVVYFSLLIAMWSYLYVFLARTAEDASFPFCSGADPIDPKQFGLLESIYFAVISFATVGYGDIYACTSGSRWALVAELSNVVTIGFIGLPALVNMVIDLAQRKFANIKSTNGVTDMPFVTGTLVVGMAIIAFAEPVTYEVLTAGNMPDGEIIQIYAGISAAMLISIAFGALMVATNRMLGGHDTRPILLKRAIRLVVLGYVLFVEGIAYLYLLIDRPGANAFAFARSGEHRLDFGSASYFSLTTLTTTGFGDIAPLSPTARMATIGEIMVGIVFALFAFGLVISAIVSQRVQSRV</sequence>
<dbReference type="InterPro" id="IPR013099">
    <property type="entry name" value="K_chnl_dom"/>
</dbReference>
<dbReference type="InterPro" id="IPR003280">
    <property type="entry name" value="2pore_dom_K_chnl"/>
</dbReference>
<dbReference type="GO" id="GO:0030322">
    <property type="term" value="P:stabilization of membrane potential"/>
    <property type="evidence" value="ECO:0007669"/>
    <property type="project" value="TreeGrafter"/>
</dbReference>
<evidence type="ECO:0000256" key="3">
    <source>
        <dbReference type="ARBA" id="ARBA00022692"/>
    </source>
</evidence>
<evidence type="ECO:0000313" key="12">
    <source>
        <dbReference type="Proteomes" id="UP000664702"/>
    </source>
</evidence>
<dbReference type="Proteomes" id="UP000664702">
    <property type="component" value="Chromosome"/>
</dbReference>
<dbReference type="KEGG" id="bban:J4G43_049470"/>
<evidence type="ECO:0000256" key="6">
    <source>
        <dbReference type="ARBA" id="ARBA00023136"/>
    </source>
</evidence>
<keyword evidence="5" id="KW-0406">Ion transport</keyword>
<feature type="transmembrane region" description="Helical" evidence="8">
    <location>
        <begin position="346"/>
        <end position="365"/>
    </location>
</feature>
<dbReference type="GO" id="GO:0005886">
    <property type="term" value="C:plasma membrane"/>
    <property type="evidence" value="ECO:0007669"/>
    <property type="project" value="TreeGrafter"/>
</dbReference>
<feature type="domain" description="Potassium channel" evidence="9">
    <location>
        <begin position="118"/>
        <end position="157"/>
    </location>
</feature>
<feature type="domain" description="Potassium channel" evidence="9">
    <location>
        <begin position="292"/>
        <end position="364"/>
    </location>
</feature>
<protein>
    <submittedName>
        <fullName evidence="10 11">Potassium channel family protein</fullName>
    </submittedName>
</protein>
<dbReference type="Gene3D" id="1.10.287.70">
    <property type="match status" value="2"/>
</dbReference>
<feature type="transmembrane region" description="Helical" evidence="8">
    <location>
        <begin position="230"/>
        <end position="252"/>
    </location>
</feature>
<feature type="transmembrane region" description="Helical" evidence="8">
    <location>
        <begin position="36"/>
        <end position="60"/>
    </location>
</feature>
<keyword evidence="7 10" id="KW-0407">Ion channel</keyword>
<comment type="subcellular location">
    <subcellularLocation>
        <location evidence="1">Membrane</location>
        <topology evidence="1">Multi-pass membrane protein</topology>
    </subcellularLocation>
</comment>
<keyword evidence="2" id="KW-0813">Transport</keyword>